<dbReference type="PROSITE" id="PS51873">
    <property type="entry name" value="TRIAD"/>
    <property type="match status" value="1"/>
</dbReference>
<evidence type="ECO:0000256" key="10">
    <source>
        <dbReference type="ARBA" id="ARBA00022840"/>
    </source>
</evidence>
<feature type="domain" description="RING-type" evidence="15">
    <location>
        <begin position="1480"/>
        <end position="1515"/>
    </location>
</feature>
<evidence type="ECO:0000259" key="17">
    <source>
        <dbReference type="PROSITE" id="PS51873"/>
    </source>
</evidence>
<dbReference type="Pfam" id="PF00271">
    <property type="entry name" value="Helicase_C"/>
    <property type="match status" value="1"/>
</dbReference>
<dbReference type="CDD" id="cd20335">
    <property type="entry name" value="BRcat_RBR"/>
    <property type="match status" value="1"/>
</dbReference>
<feature type="coiled-coil region" evidence="13">
    <location>
        <begin position="246"/>
        <end position="273"/>
    </location>
</feature>
<dbReference type="InterPro" id="IPR048333">
    <property type="entry name" value="HA2_WH"/>
</dbReference>
<evidence type="ECO:0000256" key="2">
    <source>
        <dbReference type="ARBA" id="ARBA00022723"/>
    </source>
</evidence>
<evidence type="ECO:0000256" key="8">
    <source>
        <dbReference type="ARBA" id="ARBA00022806"/>
    </source>
</evidence>
<dbReference type="SMART" id="SM00847">
    <property type="entry name" value="HA2"/>
    <property type="match status" value="1"/>
</dbReference>
<evidence type="ECO:0000256" key="6">
    <source>
        <dbReference type="ARBA" id="ARBA00022786"/>
    </source>
</evidence>
<dbReference type="InterPro" id="IPR001841">
    <property type="entry name" value="Znf_RING"/>
</dbReference>
<evidence type="ECO:0000256" key="11">
    <source>
        <dbReference type="ARBA" id="ARBA00038040"/>
    </source>
</evidence>
<keyword evidence="3" id="KW-0677">Repeat</keyword>
<protein>
    <recommendedName>
        <fullName evidence="20">RNA helicase</fullName>
    </recommendedName>
</protein>
<evidence type="ECO:0000256" key="13">
    <source>
        <dbReference type="SAM" id="Coils"/>
    </source>
</evidence>
<dbReference type="Pfam" id="PF04408">
    <property type="entry name" value="WHD_HA2"/>
    <property type="match status" value="1"/>
</dbReference>
<feature type="region of interest" description="Disordered" evidence="14">
    <location>
        <begin position="39"/>
        <end position="143"/>
    </location>
</feature>
<feature type="domain" description="Helicase C-terminal" evidence="16">
    <location>
        <begin position="454"/>
        <end position="634"/>
    </location>
</feature>
<reference evidence="19" key="2">
    <citation type="journal article" date="2013" name="Nature">
        <title>Insights into bilaterian evolution from three spiralian genomes.</title>
        <authorList>
            <person name="Simakov O."/>
            <person name="Marletaz F."/>
            <person name="Cho S.J."/>
            <person name="Edsinger-Gonzales E."/>
            <person name="Havlak P."/>
            <person name="Hellsten U."/>
            <person name="Kuo D.H."/>
            <person name="Larsson T."/>
            <person name="Lv J."/>
            <person name="Arendt D."/>
            <person name="Savage R."/>
            <person name="Osoegawa K."/>
            <person name="de Jong P."/>
            <person name="Grimwood J."/>
            <person name="Chapman J.A."/>
            <person name="Shapiro H."/>
            <person name="Aerts A."/>
            <person name="Otillar R.P."/>
            <person name="Terry A.Y."/>
            <person name="Boore J.L."/>
            <person name="Grigoriev I.V."/>
            <person name="Lindberg D.R."/>
            <person name="Seaver E.C."/>
            <person name="Weisblat D.A."/>
            <person name="Putnam N.H."/>
            <person name="Rokhsar D.S."/>
        </authorList>
    </citation>
    <scope>NUCLEOTIDE SEQUENCE</scope>
    <source>
        <strain evidence="19">I ESC-2004</strain>
    </source>
</reference>
<evidence type="ECO:0000256" key="9">
    <source>
        <dbReference type="ARBA" id="ARBA00022833"/>
    </source>
</evidence>
<keyword evidence="9" id="KW-0862">Zinc</keyword>
<dbReference type="PROSITE" id="PS50089">
    <property type="entry name" value="ZF_RING_2"/>
    <property type="match status" value="1"/>
</dbReference>
<evidence type="ECO:0000256" key="3">
    <source>
        <dbReference type="ARBA" id="ARBA00022737"/>
    </source>
</evidence>
<feature type="domain" description="RING-type" evidence="17">
    <location>
        <begin position="1476"/>
        <end position="1686"/>
    </location>
</feature>
<dbReference type="InterPro" id="IPR007502">
    <property type="entry name" value="Helicase-assoc_dom"/>
</dbReference>
<evidence type="ECO:0000259" key="16">
    <source>
        <dbReference type="PROSITE" id="PS51194"/>
    </source>
</evidence>
<dbReference type="SMART" id="SM00490">
    <property type="entry name" value="HELICc"/>
    <property type="match status" value="1"/>
</dbReference>
<keyword evidence="5 12" id="KW-0863">Zinc-finger</keyword>
<keyword evidence="13" id="KW-0175">Coiled coil</keyword>
<evidence type="ECO:0008006" key="20">
    <source>
        <dbReference type="Google" id="ProtNLM"/>
    </source>
</evidence>
<dbReference type="InterPro" id="IPR002867">
    <property type="entry name" value="IBR_dom"/>
</dbReference>
<keyword evidence="2" id="KW-0479">Metal-binding</keyword>
<dbReference type="GO" id="GO:0016787">
    <property type="term" value="F:hydrolase activity"/>
    <property type="evidence" value="ECO:0007669"/>
    <property type="project" value="UniProtKB-KW"/>
</dbReference>
<dbReference type="InterPro" id="IPR027417">
    <property type="entry name" value="P-loop_NTPase"/>
</dbReference>
<keyword evidence="8" id="KW-0347">Helicase</keyword>
<dbReference type="HOGENOM" id="CLU_001832_9_1_1"/>
<keyword evidence="7" id="KW-0378">Hydrolase</keyword>
<feature type="compositionally biased region" description="Low complexity" evidence="14">
    <location>
        <begin position="108"/>
        <end position="118"/>
    </location>
</feature>
<dbReference type="PANTHER" id="PTHR18934">
    <property type="entry name" value="ATP-DEPENDENT RNA HELICASE"/>
    <property type="match status" value="1"/>
</dbReference>
<dbReference type="PROSITE" id="PS00518">
    <property type="entry name" value="ZF_RING_1"/>
    <property type="match status" value="1"/>
</dbReference>
<dbReference type="SUPFAM" id="SSF52540">
    <property type="entry name" value="P-loop containing nucleoside triphosphate hydrolases"/>
    <property type="match status" value="1"/>
</dbReference>
<dbReference type="Pfam" id="PF01485">
    <property type="entry name" value="IBR"/>
    <property type="match status" value="1"/>
</dbReference>
<dbReference type="EnsemblMetazoa" id="CapteT198093">
    <property type="protein sequence ID" value="CapteP198093"/>
    <property type="gene ID" value="CapteG198093"/>
</dbReference>
<evidence type="ECO:0000256" key="7">
    <source>
        <dbReference type="ARBA" id="ARBA00022801"/>
    </source>
</evidence>
<reference evidence="18" key="3">
    <citation type="submission" date="2015-06" db="UniProtKB">
        <authorList>
            <consortium name="EnsemblMetazoa"/>
        </authorList>
    </citation>
    <scope>IDENTIFICATION</scope>
</reference>
<organism evidence="18 19">
    <name type="scientific">Capitella teleta</name>
    <name type="common">Polychaete worm</name>
    <dbReference type="NCBI Taxonomy" id="283909"/>
    <lineage>
        <taxon>Eukaryota</taxon>
        <taxon>Metazoa</taxon>
        <taxon>Spiralia</taxon>
        <taxon>Lophotrochozoa</taxon>
        <taxon>Annelida</taxon>
        <taxon>Polychaeta</taxon>
        <taxon>Sedentaria</taxon>
        <taxon>Scolecida</taxon>
        <taxon>Capitellidae</taxon>
        <taxon>Capitella</taxon>
    </lineage>
</organism>
<keyword evidence="19" id="KW-1185">Reference proteome</keyword>
<dbReference type="Proteomes" id="UP000014760">
    <property type="component" value="Unassembled WGS sequence"/>
</dbReference>
<dbReference type="OrthoDB" id="10009520at2759"/>
<evidence type="ECO:0000256" key="14">
    <source>
        <dbReference type="SAM" id="MobiDB-lite"/>
    </source>
</evidence>
<dbReference type="PANTHER" id="PTHR18934:SF91">
    <property type="entry name" value="PRE-MRNA-SPLICING FACTOR ATP-DEPENDENT RNA HELICASE PRP16"/>
    <property type="match status" value="1"/>
</dbReference>
<dbReference type="CDD" id="cd17917">
    <property type="entry name" value="DEXHc_RHA-like"/>
    <property type="match status" value="1"/>
</dbReference>
<dbReference type="Pfam" id="PF07717">
    <property type="entry name" value="OB_NTP_bind"/>
    <property type="match status" value="1"/>
</dbReference>
<dbReference type="InterPro" id="IPR013087">
    <property type="entry name" value="Znf_C2H2_type"/>
</dbReference>
<evidence type="ECO:0000259" key="15">
    <source>
        <dbReference type="PROSITE" id="PS50089"/>
    </source>
</evidence>
<dbReference type="Gene3D" id="3.40.50.300">
    <property type="entry name" value="P-loop containing nucleotide triphosphate hydrolases"/>
    <property type="match status" value="2"/>
</dbReference>
<dbReference type="InterPro" id="IPR011709">
    <property type="entry name" value="DEAD-box_helicase_OB_fold"/>
</dbReference>
<evidence type="ECO:0000313" key="18">
    <source>
        <dbReference type="EnsemblMetazoa" id="CapteP198093"/>
    </source>
</evidence>
<reference evidence="19" key="1">
    <citation type="submission" date="2012-12" db="EMBL/GenBank/DDBJ databases">
        <authorList>
            <person name="Hellsten U."/>
            <person name="Grimwood J."/>
            <person name="Chapman J.A."/>
            <person name="Shapiro H."/>
            <person name="Aerts A."/>
            <person name="Otillar R.P."/>
            <person name="Terry A.Y."/>
            <person name="Boore J.L."/>
            <person name="Simakov O."/>
            <person name="Marletaz F."/>
            <person name="Cho S.-J."/>
            <person name="Edsinger-Gonzales E."/>
            <person name="Havlak P."/>
            <person name="Kuo D.-H."/>
            <person name="Larsson T."/>
            <person name="Lv J."/>
            <person name="Arendt D."/>
            <person name="Savage R."/>
            <person name="Osoegawa K."/>
            <person name="de Jong P."/>
            <person name="Lindberg D.R."/>
            <person name="Seaver E.C."/>
            <person name="Weisblat D.A."/>
            <person name="Putnam N.H."/>
            <person name="Grigoriev I.V."/>
            <person name="Rokhsar D.S."/>
        </authorList>
    </citation>
    <scope>NUCLEOTIDE SEQUENCE</scope>
    <source>
        <strain evidence="19">I ESC-2004</strain>
    </source>
</reference>
<dbReference type="Pfam" id="PF22191">
    <property type="entry name" value="IBR_1"/>
    <property type="match status" value="1"/>
</dbReference>
<evidence type="ECO:0000256" key="4">
    <source>
        <dbReference type="ARBA" id="ARBA00022741"/>
    </source>
</evidence>
<dbReference type="Gene3D" id="3.30.40.10">
    <property type="entry name" value="Zinc/RING finger domain, C3HC4 (zinc finger)"/>
    <property type="match status" value="1"/>
</dbReference>
<dbReference type="CDD" id="cd18791">
    <property type="entry name" value="SF2_C_RHA"/>
    <property type="match status" value="1"/>
</dbReference>
<dbReference type="PROSITE" id="PS00028">
    <property type="entry name" value="ZINC_FINGER_C2H2_1"/>
    <property type="match status" value="1"/>
</dbReference>
<dbReference type="Gene3D" id="1.20.120.1750">
    <property type="match status" value="1"/>
</dbReference>
<proteinExistence type="inferred from homology"/>
<dbReference type="Gene3D" id="1.20.120.1080">
    <property type="match status" value="1"/>
</dbReference>
<dbReference type="SUPFAM" id="SSF57850">
    <property type="entry name" value="RING/U-box"/>
    <property type="match status" value="2"/>
</dbReference>
<keyword evidence="4" id="KW-0547">Nucleotide-binding</keyword>
<dbReference type="InterPro" id="IPR017907">
    <property type="entry name" value="Znf_RING_CS"/>
</dbReference>
<keyword evidence="10" id="KW-0067">ATP-binding</keyword>
<keyword evidence="1" id="KW-0808">Transferase</keyword>
<dbReference type="InterPro" id="IPR044066">
    <property type="entry name" value="TRIAD_supradom"/>
</dbReference>
<feature type="compositionally biased region" description="Polar residues" evidence="14">
    <location>
        <begin position="69"/>
        <end position="79"/>
    </location>
</feature>
<dbReference type="GO" id="GO:0008270">
    <property type="term" value="F:zinc ion binding"/>
    <property type="evidence" value="ECO:0007669"/>
    <property type="project" value="UniProtKB-KW"/>
</dbReference>
<dbReference type="GO" id="GO:0003723">
    <property type="term" value="F:RNA binding"/>
    <property type="evidence" value="ECO:0007669"/>
    <property type="project" value="TreeGrafter"/>
</dbReference>
<evidence type="ECO:0000256" key="5">
    <source>
        <dbReference type="ARBA" id="ARBA00022771"/>
    </source>
</evidence>
<accession>X1ZYA3</accession>
<keyword evidence="6" id="KW-0833">Ubl conjugation pathway</keyword>
<dbReference type="GO" id="GO:0016740">
    <property type="term" value="F:transferase activity"/>
    <property type="evidence" value="ECO:0007669"/>
    <property type="project" value="UniProtKB-KW"/>
</dbReference>
<dbReference type="PROSITE" id="PS51194">
    <property type="entry name" value="HELICASE_CTER"/>
    <property type="match status" value="1"/>
</dbReference>
<dbReference type="GO" id="GO:0005524">
    <property type="term" value="F:ATP binding"/>
    <property type="evidence" value="ECO:0007669"/>
    <property type="project" value="UniProtKB-KW"/>
</dbReference>
<evidence type="ECO:0000256" key="1">
    <source>
        <dbReference type="ARBA" id="ARBA00022679"/>
    </source>
</evidence>
<comment type="similarity">
    <text evidence="11">Belongs to the DEAD box helicase family. DEAH subfamily. PRP16 sub-subfamily.</text>
</comment>
<feature type="compositionally biased region" description="Basic and acidic residues" evidence="14">
    <location>
        <begin position="51"/>
        <end position="67"/>
    </location>
</feature>
<evidence type="ECO:0000313" key="19">
    <source>
        <dbReference type="Proteomes" id="UP000014760"/>
    </source>
</evidence>
<name>X1ZYA3_CAPTE</name>
<evidence type="ECO:0000256" key="12">
    <source>
        <dbReference type="PROSITE-ProRule" id="PRU00175"/>
    </source>
</evidence>
<dbReference type="InterPro" id="IPR056245">
    <property type="entry name" value="KH_DEAH11/12"/>
</dbReference>
<dbReference type="OMA" id="VEICNKC"/>
<dbReference type="EMBL" id="AMQN01000154">
    <property type="status" value="NOT_ANNOTATED_CDS"/>
    <property type="molecule type" value="Genomic_DNA"/>
</dbReference>
<dbReference type="InterPro" id="IPR013083">
    <property type="entry name" value="Znf_RING/FYVE/PHD"/>
</dbReference>
<dbReference type="Pfam" id="PF24471">
    <property type="entry name" value="KH_DEAH11"/>
    <property type="match status" value="1"/>
</dbReference>
<dbReference type="GO" id="GO:0004386">
    <property type="term" value="F:helicase activity"/>
    <property type="evidence" value="ECO:0007669"/>
    <property type="project" value="UniProtKB-KW"/>
</dbReference>
<dbReference type="CDD" id="cd22585">
    <property type="entry name" value="Rcat_RBR_DEAH12-like"/>
    <property type="match status" value="1"/>
</dbReference>
<sequence length="1686" mass="189936">MYVSCKAFEREHQRTPKISWSAKTIRNQKKKSMILRNEIAIGNTPGPCASEETKSVKPKKGEGDKKTNPAGQMHNQPHSIRQRDHGHKSLPMAPSSAGDNSSRNKRASSTSTNSDSSSAPQEAHPFERGRMRNRATKPPRLDPKQTALTVDFMGSISFLEVTDYLRGLFLCPSPKYELIDGQVDESFKAVTHVHLSFQSAARAAEFMKTRTDKFEFKAWLCTEDEFSNSRKRSLMEEFKTKAQFLIVEHQIKVERKEEQLLELKEKSKSKKISLEEAASVLQEIDAIESQRIMLLRQVDEFKFFMNRIERHVESCGEIDQLKRNIFSNAMSCEFKKFKLAFPMYAHKTDIVHMVKENQVSILLADTGSGKSTQVVQYLLTNGLFKGGKIICTQPRKISAITLAERVASELNTNVGETIGYKSSCSSPPVYRVSGKTFPVEIEYGSENPSEEGDYIDRAVKKAQNVHLKENDKEGGILVFLTSGLETEKAVQKFEQLGEKNVVVLQHHGRLPPHEQKKVFQDVPPGVRKIVFATNVVETSVTIPGMKFVIDSGMAKIAIYDHKKNKQVLKVMQISQSSANQRKGRAGRTSPGKCFRLYSESFYKEMDASSKPEILCCHLGTAFLKLLSYETCDIKSFEFVESPPVDALRNAEKLLEILGATQDGKITDAGKKMAQLSLEPRLAKMVLMTIALNLPTQGLILAAISTVGGSIFFRAGSKEEKIVCDKRKIRFCEERGDIITMLHVYTMWNDIPETEKNKWCVENSINAKSMRIARDNYNELLHTVQGDLPRDFVEDRTLSTEVLDVLSWAILECFGDKLCFFSGHADVGYHLACDPSTVVHIHPSSALMMIGNLPQWVVYESILVTNKEYMMNVSTVGEADLLDFISKHQDLEDVLECKDGLLIEPEIVSGLGSVTLSNFCGSCYGNYHDFKAEASDVCFGPLAIDVRRDKGEIVFFTRKNDRSSVADMLSVRIKDIIREITNEVFEIPLELSCRQRIVLKQGLSANEVLLDGDFCNVIIRVHDGYRCNEDEVRDLLQIFGPLQQLIPFVRSRVWGKAVFVESKHAQLATCTQFPQFPHIDVQPDKANQESTECKISMEWCRRPNTGLGFISFYEYEDTEAGLLSLDGGQYPVSRDGRNINTLKINSIPRLDFDENDLRNYLDHRGVNMAQVEKVTLVKQRVMYSKSDCTQFRTRIEGFLVNNNYDRRLFRVVVPLAKEKSFTFQAFVYVVDEDTSEDMAGFMSEGENRMSLPGLKIDKTVNVKFFIYGDVYSFINERLKHVLAKVDTRPGVTSNLKNPPKPNGRFIVELYARDFRDLNEARKEIDDVVRGTRVALKDNEFKCLQAGRGRAFLKRLENKNLMIKVDFFRHTVTFFGDESSTNKATEALNEYLTCLTSALLREIELKGDGLPRGLMKSLVVTYGYDLNKLQQESGALWLDLRVLPQVLMFCGSAESFTSLQNLVKQALEKLNTEGGLGEGNDCPVCLCPVDQADQYILEACGHTYCKPCIHGLLQNACQSREFPVNCAADDCDEGLCLADARNLLGRSEECLHDIASSALQAFMAGNVKKYKFCRTPDCIGIYKITRHSRVFKCPVCNERTCSACHGNRHSGKCGSEVDSDEEIDEWMRKSPHTRASCPGCGVKIEKVGGCAHMPCAQCKIHICWHCKKTFTTSQGCYAHLASKHGGFN</sequence>
<dbReference type="InterPro" id="IPR001650">
    <property type="entry name" value="Helicase_C-like"/>
</dbReference>